<dbReference type="PANTHER" id="PTHR43818:SF11">
    <property type="entry name" value="BCDNA.GH03377"/>
    <property type="match status" value="1"/>
</dbReference>
<dbReference type="GeneID" id="106819120"/>
<dbReference type="SUPFAM" id="SSF51735">
    <property type="entry name" value="NAD(P)-binding Rossmann-fold domains"/>
    <property type="match status" value="1"/>
</dbReference>
<dbReference type="Pfam" id="PF01408">
    <property type="entry name" value="GFO_IDH_MocA"/>
    <property type="match status" value="1"/>
</dbReference>
<evidence type="ECO:0000256" key="1">
    <source>
        <dbReference type="ARBA" id="ARBA00023002"/>
    </source>
</evidence>
<organism evidence="5 6">
    <name type="scientific">Priapulus caudatus</name>
    <name type="common">Priapulid worm</name>
    <dbReference type="NCBI Taxonomy" id="37621"/>
    <lineage>
        <taxon>Eukaryota</taxon>
        <taxon>Metazoa</taxon>
        <taxon>Ecdysozoa</taxon>
        <taxon>Scalidophora</taxon>
        <taxon>Priapulida</taxon>
        <taxon>Priapulimorpha</taxon>
        <taxon>Priapulimorphida</taxon>
        <taxon>Priapulidae</taxon>
        <taxon>Priapulus</taxon>
    </lineage>
</organism>
<gene>
    <name evidence="6" type="primary">LOC106819120</name>
</gene>
<protein>
    <submittedName>
        <fullName evidence="6">Glucose-fructose oxidoreductase domain-containing protein 2-like isoform X1</fullName>
    </submittedName>
</protein>
<dbReference type="PANTHER" id="PTHR43818">
    <property type="entry name" value="BCDNA.GH03377"/>
    <property type="match status" value="1"/>
</dbReference>
<dbReference type="InterPro" id="IPR004104">
    <property type="entry name" value="Gfo/Idh/MocA-like_OxRdtase_C"/>
</dbReference>
<feature type="region of interest" description="Disordered" evidence="2">
    <location>
        <begin position="370"/>
        <end position="392"/>
    </location>
</feature>
<dbReference type="InterPro" id="IPR036291">
    <property type="entry name" value="NAD(P)-bd_dom_sf"/>
</dbReference>
<name>A0ABM1F4A1_PRICU</name>
<feature type="domain" description="Gfo/Idh/MocA-like oxidoreductase N-terminal" evidence="3">
    <location>
        <begin position="5"/>
        <end position="113"/>
    </location>
</feature>
<dbReference type="RefSeq" id="XP_014679272.1">
    <property type="nucleotide sequence ID" value="XM_014823786.1"/>
</dbReference>
<keyword evidence="5" id="KW-1185">Reference proteome</keyword>
<sequence>MLPGIGVFGTGPIVRVLVPILRNNGFLVEAVWGRTQEEAECLANDLNIPFYTNKVDEVLLHKNVDLVCIMCPPQLHGQIAVKALGIGKHVLCDRPAGLCQSSVLKMVNAAQYYPSLISVMSHGLRFLPAFMQARRLVEQHYIGELNVCETRIHCGPLIDNQFDWMCDEHMGGGVLGILGSHVVDILYYLTGQKAMLLNGMVKTYNKQSRRISGIRSITSDDFCTFQMELDRGASATVTLNNHIPGQFFQEILICGTRGRLTLRGSDLYGQKLSQNKEELLYRDIDDLARSTSSLEVTGTHLPKPYLRGLFKLITALKGAFAAIEDKHSWVKEPVAMAATFEDGLYTQAVLDAVKESSKKKEWVKVQVITEPPNPHPHLSPPGRRTGTMSYVY</sequence>
<accession>A0ABM1F4A1</accession>
<proteinExistence type="predicted"/>
<dbReference type="Gene3D" id="3.40.50.720">
    <property type="entry name" value="NAD(P)-binding Rossmann-like Domain"/>
    <property type="match status" value="1"/>
</dbReference>
<dbReference type="Gene3D" id="3.30.360.10">
    <property type="entry name" value="Dihydrodipicolinate Reductase, domain 2"/>
    <property type="match status" value="1"/>
</dbReference>
<dbReference type="InterPro" id="IPR050463">
    <property type="entry name" value="Gfo/Idh/MocA_oxidrdct_glycsds"/>
</dbReference>
<evidence type="ECO:0000256" key="2">
    <source>
        <dbReference type="SAM" id="MobiDB-lite"/>
    </source>
</evidence>
<evidence type="ECO:0000313" key="5">
    <source>
        <dbReference type="Proteomes" id="UP000695022"/>
    </source>
</evidence>
<evidence type="ECO:0000259" key="3">
    <source>
        <dbReference type="Pfam" id="PF01408"/>
    </source>
</evidence>
<evidence type="ECO:0000313" key="6">
    <source>
        <dbReference type="RefSeq" id="XP_014679272.1"/>
    </source>
</evidence>
<dbReference type="Proteomes" id="UP000695022">
    <property type="component" value="Unplaced"/>
</dbReference>
<dbReference type="Pfam" id="PF02894">
    <property type="entry name" value="GFO_IDH_MocA_C"/>
    <property type="match status" value="1"/>
</dbReference>
<keyword evidence="1" id="KW-0560">Oxidoreductase</keyword>
<reference evidence="6" key="1">
    <citation type="submission" date="2025-08" db="UniProtKB">
        <authorList>
            <consortium name="RefSeq"/>
        </authorList>
    </citation>
    <scope>IDENTIFICATION</scope>
</reference>
<dbReference type="SUPFAM" id="SSF55347">
    <property type="entry name" value="Glyceraldehyde-3-phosphate dehydrogenase-like, C-terminal domain"/>
    <property type="match status" value="1"/>
</dbReference>
<feature type="domain" description="Gfo/Idh/MocA-like oxidoreductase C-terminal" evidence="4">
    <location>
        <begin position="134"/>
        <end position="365"/>
    </location>
</feature>
<evidence type="ECO:0000259" key="4">
    <source>
        <dbReference type="Pfam" id="PF02894"/>
    </source>
</evidence>
<dbReference type="InterPro" id="IPR000683">
    <property type="entry name" value="Gfo/Idh/MocA-like_OxRdtase_N"/>
</dbReference>